<accession>A0AA35S618</accession>
<evidence type="ECO:0000313" key="2">
    <source>
        <dbReference type="Proteomes" id="UP001174909"/>
    </source>
</evidence>
<gene>
    <name evidence="1" type="ORF">GBAR_LOCUS13923</name>
</gene>
<keyword evidence="2" id="KW-1185">Reference proteome</keyword>
<evidence type="ECO:0000313" key="1">
    <source>
        <dbReference type="EMBL" id="CAI8023864.1"/>
    </source>
</evidence>
<organism evidence="1 2">
    <name type="scientific">Geodia barretti</name>
    <name type="common">Barrett's horny sponge</name>
    <dbReference type="NCBI Taxonomy" id="519541"/>
    <lineage>
        <taxon>Eukaryota</taxon>
        <taxon>Metazoa</taxon>
        <taxon>Porifera</taxon>
        <taxon>Demospongiae</taxon>
        <taxon>Heteroscleromorpha</taxon>
        <taxon>Tetractinellida</taxon>
        <taxon>Astrophorina</taxon>
        <taxon>Geodiidae</taxon>
        <taxon>Geodia</taxon>
    </lineage>
</organism>
<name>A0AA35S618_GEOBA</name>
<comment type="caution">
    <text evidence="1">The sequence shown here is derived from an EMBL/GenBank/DDBJ whole genome shotgun (WGS) entry which is preliminary data.</text>
</comment>
<protein>
    <submittedName>
        <fullName evidence="1">Uncharacterized protein</fullName>
    </submittedName>
</protein>
<sequence length="61" mass="7018">MGLLMIYHNEQNSLLQKMTLNQSVVSAKRETQGDELLQKTLVCMESQKRCKKADDDEIFGE</sequence>
<dbReference type="AlphaFoldDB" id="A0AA35S618"/>
<dbReference type="EMBL" id="CASHTH010002038">
    <property type="protein sequence ID" value="CAI8023864.1"/>
    <property type="molecule type" value="Genomic_DNA"/>
</dbReference>
<proteinExistence type="predicted"/>
<reference evidence="1" key="1">
    <citation type="submission" date="2023-03" db="EMBL/GenBank/DDBJ databases">
        <authorList>
            <person name="Steffen K."/>
            <person name="Cardenas P."/>
        </authorList>
    </citation>
    <scope>NUCLEOTIDE SEQUENCE</scope>
</reference>
<dbReference type="Proteomes" id="UP001174909">
    <property type="component" value="Unassembled WGS sequence"/>
</dbReference>